<sequence length="229" mass="26799">MNLKKFFKLPLILAFASGASFLTSCSFLERIIENVIGDEEETTHNTYEVKPNYPNVDEISTFKELLPITDKEVYITSGISEKDKEATLKSYNATSINDYSEIKEYKRKNTSKSQYYLEYKDKHTNVIFRDFSYHVDEQGKRRYLLGKRGLVILAQEFKRKIPFGSEIYDFNSVNINDFEVINDKANGLYIPLSKKMYINGSTYAEKNFSIYEIIGGMMPTIFHEYMHHW</sequence>
<dbReference type="Proteomes" id="UP000257559">
    <property type="component" value="Chromosome"/>
</dbReference>
<feature type="non-terminal residue" evidence="2">
    <location>
        <position position="229"/>
    </location>
</feature>
<keyword evidence="3" id="KW-1185">Reference proteome</keyword>
<feature type="chain" id="PRO_5017197501" description="Lipoprotein" evidence="1">
    <location>
        <begin position="23"/>
        <end position="229"/>
    </location>
</feature>
<evidence type="ECO:0000313" key="3">
    <source>
        <dbReference type="Proteomes" id="UP000257559"/>
    </source>
</evidence>
<dbReference type="AlphaFoldDB" id="A0A3B0Q8Z0"/>
<protein>
    <recommendedName>
        <fullName evidence="4">Lipoprotein</fullName>
    </recommendedName>
</protein>
<evidence type="ECO:0008006" key="4">
    <source>
        <dbReference type="Google" id="ProtNLM"/>
    </source>
</evidence>
<dbReference type="PROSITE" id="PS51257">
    <property type="entry name" value="PROKAR_LIPOPROTEIN"/>
    <property type="match status" value="1"/>
</dbReference>
<evidence type="ECO:0000256" key="1">
    <source>
        <dbReference type="SAM" id="SignalP"/>
    </source>
</evidence>
<feature type="signal peptide" evidence="1">
    <location>
        <begin position="1"/>
        <end position="22"/>
    </location>
</feature>
<gene>
    <name evidence="2" type="ORF">NCTC10132_00155</name>
</gene>
<reference evidence="3" key="1">
    <citation type="submission" date="2018-06" db="EMBL/GenBank/DDBJ databases">
        <authorList>
            <consortium name="Pathogen Informatics"/>
        </authorList>
    </citation>
    <scope>NUCLEOTIDE SEQUENCE [LARGE SCALE GENOMIC DNA]</scope>
    <source>
        <strain evidence="3">NCTC10132</strain>
    </source>
</reference>
<keyword evidence="1" id="KW-0732">Signal</keyword>
<accession>A0A3B0Q8Z0</accession>
<dbReference type="EMBL" id="LS991951">
    <property type="protein sequence ID" value="SYV96821.1"/>
    <property type="molecule type" value="Genomic_DNA"/>
</dbReference>
<dbReference type="KEGG" id="medw:NCTC10132_00155"/>
<organism evidence="2 3">
    <name type="scientific">Mycoplasmopsis edwardii</name>
    <dbReference type="NCBI Taxonomy" id="53558"/>
    <lineage>
        <taxon>Bacteria</taxon>
        <taxon>Bacillati</taxon>
        <taxon>Mycoplasmatota</taxon>
        <taxon>Mycoplasmoidales</taxon>
        <taxon>Metamycoplasmataceae</taxon>
        <taxon>Mycoplasmopsis</taxon>
    </lineage>
</organism>
<evidence type="ECO:0000313" key="2">
    <source>
        <dbReference type="EMBL" id="SYV96821.1"/>
    </source>
</evidence>
<name>A0A3B0Q8Z0_9BACT</name>
<proteinExistence type="predicted"/>